<dbReference type="Pfam" id="PF24560">
    <property type="entry name" value="zf-C2H2_OTU1_C"/>
    <property type="match status" value="1"/>
</dbReference>
<evidence type="ECO:0000259" key="13">
    <source>
        <dbReference type="PROSITE" id="PS50802"/>
    </source>
</evidence>
<feature type="compositionally biased region" description="Polar residues" evidence="12">
    <location>
        <begin position="104"/>
        <end position="123"/>
    </location>
</feature>
<reference evidence="14" key="1">
    <citation type="submission" date="2021-03" db="EMBL/GenBank/DDBJ databases">
        <title>Comparative genomics and phylogenomic investigation of the class Geoglossomycetes provide insights into ecological specialization and systematics.</title>
        <authorList>
            <person name="Melie T."/>
            <person name="Pirro S."/>
            <person name="Miller A.N."/>
            <person name="Quandt A."/>
        </authorList>
    </citation>
    <scope>NUCLEOTIDE SEQUENCE</scope>
    <source>
        <strain evidence="14">GBOQ0MN5Z8</strain>
    </source>
</reference>
<accession>A0A9P8I7L7</accession>
<keyword evidence="3 11" id="KW-0963">Cytoplasm</keyword>
<proteinExistence type="predicted"/>
<dbReference type="Gene3D" id="3.10.20.90">
    <property type="entry name" value="Phosphatidylinositol 3-kinase Catalytic Subunit, Chain A, domain 1"/>
    <property type="match status" value="1"/>
</dbReference>
<comment type="function">
    <text evidence="11">Hydrolase that can remove conjugated ubiquitin from proteins and may therefore play an important regulatory role at the level of protein turnover by preventing degradation.</text>
</comment>
<sequence length="358" mass="38674">MRIKLQAPSGSSIINLPPGATVGDLLSSISEQTSLKNFELKSGFPPKFLHLDTLPRSKPLAELDEKLDGGQLLVSLKESQGDAGGGRDSDAADIKAPVAKRPTRQSSSLTSVLNAQSAPTKPQTAKPPLSLSRKPNPSLESDPPEIPLPTHSATLLMRIMPDDNSCLFRAIGSAVLGSIDSMNELRSLTASAIQENPETYPEVVLGERPDKYCEWIQMESSWGGGIELAILSQHFDIEICSIDVQSLRVDRYNEGRPTRCIIVYSGIHYDTICYSPSDPPHAHAFAPPDFDTKVFNADDHIILTKALELCKILQGKNYFTDTAGFTVKCNTCGATFKGEKGAAAHNKKTGHADFSEAG</sequence>
<comment type="catalytic activity">
    <reaction evidence="1 11">
        <text>Thiol-dependent hydrolysis of ester, thioester, amide, peptide and isopeptide bonds formed by the C-terminal Gly of ubiquitin (a 76-residue protein attached to proteins as an intracellular targeting signal).</text>
        <dbReference type="EC" id="3.4.19.12"/>
    </reaction>
</comment>
<dbReference type="PROSITE" id="PS00028">
    <property type="entry name" value="ZINC_FINGER_C2H2_1"/>
    <property type="match status" value="1"/>
</dbReference>
<keyword evidence="9 11" id="KW-0788">Thiol protease</keyword>
<evidence type="ECO:0000256" key="7">
    <source>
        <dbReference type="ARBA" id="ARBA00022786"/>
    </source>
</evidence>
<dbReference type="GO" id="GO:0005829">
    <property type="term" value="C:cytosol"/>
    <property type="evidence" value="ECO:0007669"/>
    <property type="project" value="TreeGrafter"/>
</dbReference>
<dbReference type="PROSITE" id="PS50802">
    <property type="entry name" value="OTU"/>
    <property type="match status" value="1"/>
</dbReference>
<dbReference type="SUPFAM" id="SSF54001">
    <property type="entry name" value="Cysteine proteinases"/>
    <property type="match status" value="1"/>
</dbReference>
<dbReference type="FunFam" id="3.90.70.80:FF:000016">
    <property type="entry name" value="Putative ubiquitin thioesterase otu1"/>
    <property type="match status" value="1"/>
</dbReference>
<dbReference type="InterPro" id="IPR038765">
    <property type="entry name" value="Papain-like_cys_pep_sf"/>
</dbReference>
<evidence type="ECO:0000313" key="14">
    <source>
        <dbReference type="EMBL" id="KAH0543968.1"/>
    </source>
</evidence>
<dbReference type="CDD" id="cd22745">
    <property type="entry name" value="OTU_OTU1"/>
    <property type="match status" value="1"/>
</dbReference>
<dbReference type="GO" id="GO:0004843">
    <property type="term" value="F:cysteine-type deubiquitinase activity"/>
    <property type="evidence" value="ECO:0007669"/>
    <property type="project" value="UniProtKB-UniRule"/>
</dbReference>
<feature type="region of interest" description="Disordered" evidence="12">
    <location>
        <begin position="78"/>
        <end position="149"/>
    </location>
</feature>
<evidence type="ECO:0000256" key="11">
    <source>
        <dbReference type="RuleBase" id="RU367104"/>
    </source>
</evidence>
<evidence type="ECO:0000256" key="2">
    <source>
        <dbReference type="ARBA" id="ARBA00004496"/>
    </source>
</evidence>
<dbReference type="EMBL" id="JAGHQL010000024">
    <property type="protein sequence ID" value="KAH0543968.1"/>
    <property type="molecule type" value="Genomic_DNA"/>
</dbReference>
<comment type="caution">
    <text evidence="14">The sequence shown here is derived from an EMBL/GenBank/DDBJ whole genome shotgun (WGS) entry which is preliminary data.</text>
</comment>
<evidence type="ECO:0000256" key="10">
    <source>
        <dbReference type="ARBA" id="ARBA00022833"/>
    </source>
</evidence>
<evidence type="ECO:0000256" key="8">
    <source>
        <dbReference type="ARBA" id="ARBA00022801"/>
    </source>
</evidence>
<keyword evidence="7 11" id="KW-0833">Ubl conjugation pathway</keyword>
<dbReference type="PANTHER" id="PTHR13312:SF0">
    <property type="entry name" value="UBIQUITIN THIOESTERASE OTU1"/>
    <property type="match status" value="1"/>
</dbReference>
<evidence type="ECO:0000256" key="1">
    <source>
        <dbReference type="ARBA" id="ARBA00000707"/>
    </source>
</evidence>
<evidence type="ECO:0000256" key="5">
    <source>
        <dbReference type="ARBA" id="ARBA00022723"/>
    </source>
</evidence>
<organism evidence="14 15">
    <name type="scientific">Glutinoglossum americanum</name>
    <dbReference type="NCBI Taxonomy" id="1670608"/>
    <lineage>
        <taxon>Eukaryota</taxon>
        <taxon>Fungi</taxon>
        <taxon>Dikarya</taxon>
        <taxon>Ascomycota</taxon>
        <taxon>Pezizomycotina</taxon>
        <taxon>Geoglossomycetes</taxon>
        <taxon>Geoglossales</taxon>
        <taxon>Geoglossaceae</taxon>
        <taxon>Glutinoglossum</taxon>
    </lineage>
</organism>
<dbReference type="Pfam" id="PF21403">
    <property type="entry name" value="OTU1_UBXL"/>
    <property type="match status" value="1"/>
</dbReference>
<keyword evidence="8 11" id="KW-0378">Hydrolase</keyword>
<dbReference type="InterPro" id="IPR003323">
    <property type="entry name" value="OTU_dom"/>
</dbReference>
<dbReference type="OrthoDB" id="65596at2759"/>
<gene>
    <name evidence="14" type="ORF">FGG08_001735</name>
</gene>
<dbReference type="EC" id="3.4.19.12" evidence="11"/>
<keyword evidence="5" id="KW-0479">Metal-binding</keyword>
<dbReference type="InterPro" id="IPR057766">
    <property type="entry name" value="Znf-C2H2_OTU1-like_C"/>
</dbReference>
<evidence type="ECO:0000256" key="9">
    <source>
        <dbReference type="ARBA" id="ARBA00022807"/>
    </source>
</evidence>
<name>A0A9P8I7L7_9PEZI</name>
<dbReference type="GO" id="GO:0036503">
    <property type="term" value="P:ERAD pathway"/>
    <property type="evidence" value="ECO:0007669"/>
    <property type="project" value="TreeGrafter"/>
</dbReference>
<keyword evidence="10" id="KW-0862">Zinc</keyword>
<evidence type="ECO:0000313" key="15">
    <source>
        <dbReference type="Proteomes" id="UP000698800"/>
    </source>
</evidence>
<evidence type="ECO:0000256" key="12">
    <source>
        <dbReference type="SAM" id="MobiDB-lite"/>
    </source>
</evidence>
<dbReference type="Pfam" id="PF02338">
    <property type="entry name" value="OTU"/>
    <property type="match status" value="1"/>
</dbReference>
<keyword evidence="4" id="KW-0645">Protease</keyword>
<keyword evidence="6" id="KW-0863">Zinc-finger</keyword>
<protein>
    <recommendedName>
        <fullName evidence="11">Ubiquitin thioesterase OTU</fullName>
        <ecNumber evidence="11">3.4.19.12</ecNumber>
    </recommendedName>
</protein>
<feature type="domain" description="OTU" evidence="13">
    <location>
        <begin position="155"/>
        <end position="275"/>
    </location>
</feature>
<dbReference type="Gene3D" id="3.90.70.80">
    <property type="match status" value="1"/>
</dbReference>
<evidence type="ECO:0000256" key="3">
    <source>
        <dbReference type="ARBA" id="ARBA00022490"/>
    </source>
</evidence>
<dbReference type="GO" id="GO:0005634">
    <property type="term" value="C:nucleus"/>
    <property type="evidence" value="ECO:0007669"/>
    <property type="project" value="TreeGrafter"/>
</dbReference>
<dbReference type="InterPro" id="IPR048857">
    <property type="entry name" value="OTU1_Ubl"/>
</dbReference>
<dbReference type="AlphaFoldDB" id="A0A9P8I7L7"/>
<dbReference type="GO" id="GO:0008270">
    <property type="term" value="F:zinc ion binding"/>
    <property type="evidence" value="ECO:0007669"/>
    <property type="project" value="UniProtKB-KW"/>
</dbReference>
<keyword evidence="15" id="KW-1185">Reference proteome</keyword>
<evidence type="ECO:0000256" key="6">
    <source>
        <dbReference type="ARBA" id="ARBA00022771"/>
    </source>
</evidence>
<dbReference type="GO" id="GO:0016579">
    <property type="term" value="P:protein deubiquitination"/>
    <property type="evidence" value="ECO:0007669"/>
    <property type="project" value="TreeGrafter"/>
</dbReference>
<evidence type="ECO:0000256" key="4">
    <source>
        <dbReference type="ARBA" id="ARBA00022670"/>
    </source>
</evidence>
<dbReference type="Proteomes" id="UP000698800">
    <property type="component" value="Unassembled WGS sequence"/>
</dbReference>
<dbReference type="InterPro" id="IPR013087">
    <property type="entry name" value="Znf_C2H2_type"/>
</dbReference>
<comment type="subcellular location">
    <subcellularLocation>
        <location evidence="2 11">Cytoplasm</location>
    </subcellularLocation>
</comment>
<dbReference type="PANTHER" id="PTHR13312">
    <property type="entry name" value="HIV-INDUCED PROTEIN-7-LIKE PROTEASE"/>
    <property type="match status" value="1"/>
</dbReference>
<dbReference type="GO" id="GO:0030968">
    <property type="term" value="P:endoplasmic reticulum unfolded protein response"/>
    <property type="evidence" value="ECO:0007669"/>
    <property type="project" value="TreeGrafter"/>
</dbReference>